<dbReference type="EMBL" id="GBXM01047120">
    <property type="protein sequence ID" value="JAH61457.1"/>
    <property type="molecule type" value="Transcribed_RNA"/>
</dbReference>
<dbReference type="AlphaFoldDB" id="A0A0E9U6V3"/>
<keyword evidence="1" id="KW-0472">Membrane</keyword>
<name>A0A0E9U6V3_ANGAN</name>
<evidence type="ECO:0000256" key="1">
    <source>
        <dbReference type="SAM" id="Phobius"/>
    </source>
</evidence>
<sequence>MDRRGKKTSGHFVFCRFGGFAFVFVFCFF</sequence>
<protein>
    <submittedName>
        <fullName evidence="2">Uncharacterized protein</fullName>
    </submittedName>
</protein>
<organism evidence="2">
    <name type="scientific">Anguilla anguilla</name>
    <name type="common">European freshwater eel</name>
    <name type="synonym">Muraena anguilla</name>
    <dbReference type="NCBI Taxonomy" id="7936"/>
    <lineage>
        <taxon>Eukaryota</taxon>
        <taxon>Metazoa</taxon>
        <taxon>Chordata</taxon>
        <taxon>Craniata</taxon>
        <taxon>Vertebrata</taxon>
        <taxon>Euteleostomi</taxon>
        <taxon>Actinopterygii</taxon>
        <taxon>Neopterygii</taxon>
        <taxon>Teleostei</taxon>
        <taxon>Anguilliformes</taxon>
        <taxon>Anguillidae</taxon>
        <taxon>Anguilla</taxon>
    </lineage>
</organism>
<reference evidence="2" key="1">
    <citation type="submission" date="2014-11" db="EMBL/GenBank/DDBJ databases">
        <authorList>
            <person name="Amaro Gonzalez C."/>
        </authorList>
    </citation>
    <scope>NUCLEOTIDE SEQUENCE</scope>
</reference>
<keyword evidence="1" id="KW-0812">Transmembrane</keyword>
<accession>A0A0E9U6V3</accession>
<keyword evidence="1" id="KW-1133">Transmembrane helix</keyword>
<reference evidence="2" key="2">
    <citation type="journal article" date="2015" name="Fish Shellfish Immunol.">
        <title>Early steps in the European eel (Anguilla anguilla)-Vibrio vulnificus interaction in the gills: Role of the RtxA13 toxin.</title>
        <authorList>
            <person name="Callol A."/>
            <person name="Pajuelo D."/>
            <person name="Ebbesson L."/>
            <person name="Teles M."/>
            <person name="MacKenzie S."/>
            <person name="Amaro C."/>
        </authorList>
    </citation>
    <scope>NUCLEOTIDE SEQUENCE</scope>
</reference>
<evidence type="ECO:0000313" key="2">
    <source>
        <dbReference type="EMBL" id="JAH61457.1"/>
    </source>
</evidence>
<proteinExistence type="predicted"/>
<feature type="transmembrane region" description="Helical" evidence="1">
    <location>
        <begin position="12"/>
        <end position="28"/>
    </location>
</feature>